<dbReference type="Pfam" id="PF00067">
    <property type="entry name" value="p450"/>
    <property type="match status" value="1"/>
</dbReference>
<keyword evidence="5 14" id="KW-0349">Heme</keyword>
<dbReference type="Proteomes" id="UP001054837">
    <property type="component" value="Unassembled WGS sequence"/>
</dbReference>
<reference evidence="16 17" key="1">
    <citation type="submission" date="2021-06" db="EMBL/GenBank/DDBJ databases">
        <title>Caerostris darwini draft genome.</title>
        <authorList>
            <person name="Kono N."/>
            <person name="Arakawa K."/>
        </authorList>
    </citation>
    <scope>NUCLEOTIDE SEQUENCE [LARGE SCALE GENOMIC DNA]</scope>
</reference>
<gene>
    <name evidence="16" type="primary">CYP3A24</name>
    <name evidence="16" type="ORF">CDAR_301571</name>
</gene>
<keyword evidence="12" id="KW-0472">Membrane</keyword>
<comment type="similarity">
    <text evidence="4 15">Belongs to the cytochrome P450 family.</text>
</comment>
<keyword evidence="17" id="KW-1185">Reference proteome</keyword>
<dbReference type="PROSITE" id="PS00086">
    <property type="entry name" value="CYTOCHROME_P450"/>
    <property type="match status" value="1"/>
</dbReference>
<dbReference type="Gene3D" id="1.10.630.10">
    <property type="entry name" value="Cytochrome P450"/>
    <property type="match status" value="1"/>
</dbReference>
<evidence type="ECO:0000313" key="17">
    <source>
        <dbReference type="Proteomes" id="UP001054837"/>
    </source>
</evidence>
<evidence type="ECO:0000256" key="7">
    <source>
        <dbReference type="ARBA" id="ARBA00022824"/>
    </source>
</evidence>
<evidence type="ECO:0000256" key="8">
    <source>
        <dbReference type="ARBA" id="ARBA00022848"/>
    </source>
</evidence>
<comment type="caution">
    <text evidence="16">The sequence shown here is derived from an EMBL/GenBank/DDBJ whole genome shotgun (WGS) entry which is preliminary data.</text>
</comment>
<keyword evidence="8" id="KW-0492">Microsome</keyword>
<proteinExistence type="inferred from homology"/>
<organism evidence="16 17">
    <name type="scientific">Caerostris darwini</name>
    <dbReference type="NCBI Taxonomy" id="1538125"/>
    <lineage>
        <taxon>Eukaryota</taxon>
        <taxon>Metazoa</taxon>
        <taxon>Ecdysozoa</taxon>
        <taxon>Arthropoda</taxon>
        <taxon>Chelicerata</taxon>
        <taxon>Arachnida</taxon>
        <taxon>Araneae</taxon>
        <taxon>Araneomorphae</taxon>
        <taxon>Entelegynae</taxon>
        <taxon>Araneoidea</taxon>
        <taxon>Araneidae</taxon>
        <taxon>Caerostris</taxon>
    </lineage>
</organism>
<accession>A0AAV4TMV4</accession>
<dbReference type="AlphaFoldDB" id="A0AAV4TMV4"/>
<feature type="binding site" description="axial binding residue" evidence="14">
    <location>
        <position position="480"/>
    </location>
    <ligand>
        <name>heme</name>
        <dbReference type="ChEBI" id="CHEBI:30413"/>
    </ligand>
    <ligandPart>
        <name>Fe</name>
        <dbReference type="ChEBI" id="CHEBI:18248"/>
    </ligandPart>
</feature>
<keyword evidence="7" id="KW-0256">Endoplasmic reticulum</keyword>
<dbReference type="PANTHER" id="PTHR24302:SF15">
    <property type="entry name" value="FATTY-ACID PEROXYGENASE"/>
    <property type="match status" value="1"/>
</dbReference>
<dbReference type="GO" id="GO:0005789">
    <property type="term" value="C:endoplasmic reticulum membrane"/>
    <property type="evidence" value="ECO:0007669"/>
    <property type="project" value="UniProtKB-SubCell"/>
</dbReference>
<evidence type="ECO:0000256" key="5">
    <source>
        <dbReference type="ARBA" id="ARBA00022617"/>
    </source>
</evidence>
<evidence type="ECO:0000256" key="12">
    <source>
        <dbReference type="ARBA" id="ARBA00023136"/>
    </source>
</evidence>
<keyword evidence="10 14" id="KW-0408">Iron</keyword>
<name>A0AAV4TMV4_9ARAC</name>
<comment type="cofactor">
    <cofactor evidence="1 14">
        <name>heme</name>
        <dbReference type="ChEBI" id="CHEBI:30413"/>
    </cofactor>
</comment>
<comment type="subcellular location">
    <subcellularLocation>
        <location evidence="3">Endoplasmic reticulum membrane</location>
        <topology evidence="3">Peripheral membrane protein</topology>
    </subcellularLocation>
    <subcellularLocation>
        <location evidence="2">Microsome membrane</location>
        <topology evidence="2">Peripheral membrane protein</topology>
    </subcellularLocation>
</comment>
<evidence type="ECO:0000256" key="3">
    <source>
        <dbReference type="ARBA" id="ARBA00004406"/>
    </source>
</evidence>
<comment type="function">
    <text evidence="13">Cytochromes P450 are a group of heme-thiolate monooxygenases. They oxidize a variety of structurally unrelated compounds, including steroids, fatty acids, and xenobiotics.</text>
</comment>
<dbReference type="PRINTS" id="PR00463">
    <property type="entry name" value="EP450I"/>
</dbReference>
<evidence type="ECO:0000256" key="11">
    <source>
        <dbReference type="ARBA" id="ARBA00023033"/>
    </source>
</evidence>
<dbReference type="InterPro" id="IPR001128">
    <property type="entry name" value="Cyt_P450"/>
</dbReference>
<dbReference type="GO" id="GO:0016705">
    <property type="term" value="F:oxidoreductase activity, acting on paired donors, with incorporation or reduction of molecular oxygen"/>
    <property type="evidence" value="ECO:0007669"/>
    <property type="project" value="InterPro"/>
</dbReference>
<keyword evidence="6 14" id="KW-0479">Metal-binding</keyword>
<dbReference type="PRINTS" id="PR00385">
    <property type="entry name" value="P450"/>
</dbReference>
<dbReference type="PANTHER" id="PTHR24302">
    <property type="entry name" value="CYTOCHROME P450 FAMILY 3"/>
    <property type="match status" value="1"/>
</dbReference>
<evidence type="ECO:0000256" key="13">
    <source>
        <dbReference type="ARBA" id="ARBA00043906"/>
    </source>
</evidence>
<evidence type="ECO:0000256" key="2">
    <source>
        <dbReference type="ARBA" id="ARBA00004174"/>
    </source>
</evidence>
<evidence type="ECO:0000256" key="14">
    <source>
        <dbReference type="PIRSR" id="PIRSR602401-1"/>
    </source>
</evidence>
<dbReference type="InterPro" id="IPR017972">
    <property type="entry name" value="Cyt_P450_CS"/>
</dbReference>
<keyword evidence="9 15" id="KW-0560">Oxidoreductase</keyword>
<dbReference type="EMBL" id="BPLQ01010029">
    <property type="protein sequence ID" value="GIY47903.1"/>
    <property type="molecule type" value="Genomic_DNA"/>
</dbReference>
<evidence type="ECO:0000256" key="10">
    <source>
        <dbReference type="ARBA" id="ARBA00023004"/>
    </source>
</evidence>
<evidence type="ECO:0000256" key="9">
    <source>
        <dbReference type="ARBA" id="ARBA00023002"/>
    </source>
</evidence>
<dbReference type="GO" id="GO:0008395">
    <property type="term" value="F:steroid hydroxylase activity"/>
    <property type="evidence" value="ECO:0007669"/>
    <property type="project" value="TreeGrafter"/>
</dbReference>
<sequence>MWTVTLIAVVVVLWLLYRKRCFSFLKENGIPGPEPNILFGNMLELVRKSPIKCIEDWLEKYGKVMGYYLGTTPVILIADVDLLKRIQVSDFHKFINRANLFRGGPDRSKNKKVKRVEGFTQHLVALRDKRWKEIRSIITPSFTASKMKQMAPIMNTAIDSLVANVDKKCAAGESFDIYPMYQGLTMDVIGRTAFGIQTDSQNNPNDPLLRSSKILLSGDIRNPIGVLAISFRSLNTLWTWMNRIRLMLINKGTNPIKELISSVKAVIAMRRKNKESGRPDLLQLMIDAEIDDLSKVTSDDLTAKDDTEVDEKEKKSSSSGKLIRKMTDADILDNSVIFFLAAYETTSTALAFTTHFLIYYPEAQEKIRQEVQQLLEAEGKLDYYSVNKLQYLDQVLQESLRIYPPVYLFVSRECGEDIDLGKIKIKKGMGIQVPSYHLHRDPELWGPDANEFKPERFSPENKSKIHPMAFQAFGQGPRNCVGMRFALMEAKLALARLLSKYKFKICAETDKEKLELKISTASINPKRGVWIKAVPVRIWWRKTKGEILCLVTFLETSSYDAMFTRHCTYRREAPVKTTVKPLC</sequence>
<protein>
    <submittedName>
        <fullName evidence="16">Cytochrome P450 3A24</fullName>
    </submittedName>
</protein>
<keyword evidence="11 15" id="KW-0503">Monooxygenase</keyword>
<dbReference type="InterPro" id="IPR050705">
    <property type="entry name" value="Cytochrome_P450_3A"/>
</dbReference>
<dbReference type="InterPro" id="IPR002401">
    <property type="entry name" value="Cyt_P450_E_grp-I"/>
</dbReference>
<evidence type="ECO:0000256" key="1">
    <source>
        <dbReference type="ARBA" id="ARBA00001971"/>
    </source>
</evidence>
<dbReference type="FunFam" id="1.10.630.10:FF:000042">
    <property type="entry name" value="Cytochrome P450"/>
    <property type="match status" value="1"/>
</dbReference>
<evidence type="ECO:0000256" key="6">
    <source>
        <dbReference type="ARBA" id="ARBA00022723"/>
    </source>
</evidence>
<evidence type="ECO:0000256" key="15">
    <source>
        <dbReference type="RuleBase" id="RU000461"/>
    </source>
</evidence>
<dbReference type="GO" id="GO:0020037">
    <property type="term" value="F:heme binding"/>
    <property type="evidence" value="ECO:0007669"/>
    <property type="project" value="InterPro"/>
</dbReference>
<dbReference type="CDD" id="cd11055">
    <property type="entry name" value="CYP3A-like"/>
    <property type="match status" value="1"/>
</dbReference>
<dbReference type="GO" id="GO:0005506">
    <property type="term" value="F:iron ion binding"/>
    <property type="evidence" value="ECO:0007669"/>
    <property type="project" value="InterPro"/>
</dbReference>
<evidence type="ECO:0000313" key="16">
    <source>
        <dbReference type="EMBL" id="GIY47903.1"/>
    </source>
</evidence>
<evidence type="ECO:0000256" key="4">
    <source>
        <dbReference type="ARBA" id="ARBA00010617"/>
    </source>
</evidence>
<dbReference type="SUPFAM" id="SSF48264">
    <property type="entry name" value="Cytochrome P450"/>
    <property type="match status" value="1"/>
</dbReference>
<dbReference type="InterPro" id="IPR036396">
    <property type="entry name" value="Cyt_P450_sf"/>
</dbReference>